<dbReference type="InterPro" id="IPR008271">
    <property type="entry name" value="Ser/Thr_kinase_AS"/>
</dbReference>
<dbReference type="PROSITE" id="PS00108">
    <property type="entry name" value="PROTEIN_KINASE_ST"/>
    <property type="match status" value="1"/>
</dbReference>
<evidence type="ECO:0000256" key="11">
    <source>
        <dbReference type="SAM" id="MobiDB-lite"/>
    </source>
</evidence>
<evidence type="ECO:0000313" key="14">
    <source>
        <dbReference type="Proteomes" id="UP000005408"/>
    </source>
</evidence>
<keyword evidence="7 10" id="KW-0067">ATP-binding</keyword>
<dbReference type="InterPro" id="IPR012816">
    <property type="entry name" value="NADAR"/>
</dbReference>
<accession>A0A8W8J6Q2</accession>
<dbReference type="InterPro" id="IPR011009">
    <property type="entry name" value="Kinase-like_dom_sf"/>
</dbReference>
<dbReference type="EnsemblMetazoa" id="G1729.1">
    <property type="protein sequence ID" value="G1729.1:cds"/>
    <property type="gene ID" value="G1729"/>
</dbReference>
<sequence>MVSEENHFERGKLLGEGAFGKVFLCHDKKEQDKKYAMKVIDLKELLWEERDLAEKEANLLTTLQHQYILHAVTTFQEKETLCIVTEFCDHGDLEQFLKSRKGKSLEEQRIVEWFRQICSALEYLHGRNVLHRDIKTQNIFLTGTEMTAKLGDLGLAKVLESSIQKALTFCGSPYYMSPELLACKAYDSKSDIWAMGVCVYEMTTLKRPFNAHRMQQLIFEIVHGQMPPMPNDEYSSQLIEIIERMICRNPDERPSATELLQDVVFKNQRALKKSQGRDALSFNNPMDFPKEKIHNEMIPDVENLAECSQCLTSADDDADKTLRKVVIEEGGVVYYNYSVLSPELGASRTVTSYSQTEYSEGSTSNSKSSDDGASDTENKEYLMDAKQTLNVEPQADVQQLPKPFKLIKDLRDRALMFLKSKRSDSDDTRTKIQDSSRMDQQDALEKIKRQIYVLYLIKSKPRTKESLAEDLSKEIHNYIYFWEFDSVFSQWFPCTFVVDGITYNSAIQFMMHQKAVLMGDKMRAEIIMALHEPQEIKQQGRCVQNFNQELWYGVRQEIVETGNMAKFSQNEELKNHLFSTFPKILVEASPMDRIWGIGLSKDDKRALKKETWRGQNLLGYILTRLRDKWMESFLEPVKVGLYIYNWKEKEF</sequence>
<proteinExistence type="inferred from homology"/>
<evidence type="ECO:0000256" key="1">
    <source>
        <dbReference type="ARBA" id="ARBA00010886"/>
    </source>
</evidence>
<evidence type="ECO:0000259" key="12">
    <source>
        <dbReference type="PROSITE" id="PS50011"/>
    </source>
</evidence>
<dbReference type="GO" id="GO:0005524">
    <property type="term" value="F:ATP binding"/>
    <property type="evidence" value="ECO:0007669"/>
    <property type="project" value="UniProtKB-UniRule"/>
</dbReference>
<keyword evidence="5 10" id="KW-0547">Nucleotide-binding</keyword>
<comment type="similarity">
    <text evidence="1">Belongs to the protein kinase superfamily. NEK Ser/Thr protein kinase family. NIMA subfamily.</text>
</comment>
<feature type="domain" description="Protein kinase" evidence="12">
    <location>
        <begin position="8"/>
        <end position="265"/>
    </location>
</feature>
<dbReference type="InterPro" id="IPR017441">
    <property type="entry name" value="Protein_kinase_ATP_BS"/>
</dbReference>
<keyword evidence="6" id="KW-0418">Kinase</keyword>
<dbReference type="SMART" id="SM00220">
    <property type="entry name" value="S_TKc"/>
    <property type="match status" value="1"/>
</dbReference>
<evidence type="ECO:0000256" key="3">
    <source>
        <dbReference type="ARBA" id="ARBA00022527"/>
    </source>
</evidence>
<reference evidence="13" key="1">
    <citation type="submission" date="2022-08" db="UniProtKB">
        <authorList>
            <consortium name="EnsemblMetazoa"/>
        </authorList>
    </citation>
    <scope>IDENTIFICATION</scope>
    <source>
        <strain evidence="13">05x7-T-G4-1.051#20</strain>
    </source>
</reference>
<keyword evidence="14" id="KW-1185">Reference proteome</keyword>
<dbReference type="CDD" id="cd08215">
    <property type="entry name" value="STKc_Nek"/>
    <property type="match status" value="1"/>
</dbReference>
<keyword evidence="4" id="KW-0808">Transferase</keyword>
<keyword evidence="3" id="KW-0723">Serine/threonine-protein kinase</keyword>
<dbReference type="PROSITE" id="PS00107">
    <property type="entry name" value="PROTEIN_KINASE_ATP"/>
    <property type="match status" value="1"/>
</dbReference>
<evidence type="ECO:0000256" key="8">
    <source>
        <dbReference type="ARBA" id="ARBA00047899"/>
    </source>
</evidence>
<organism evidence="13 14">
    <name type="scientific">Magallana gigas</name>
    <name type="common">Pacific oyster</name>
    <name type="synonym">Crassostrea gigas</name>
    <dbReference type="NCBI Taxonomy" id="29159"/>
    <lineage>
        <taxon>Eukaryota</taxon>
        <taxon>Metazoa</taxon>
        <taxon>Spiralia</taxon>
        <taxon>Lophotrochozoa</taxon>
        <taxon>Mollusca</taxon>
        <taxon>Bivalvia</taxon>
        <taxon>Autobranchia</taxon>
        <taxon>Pteriomorphia</taxon>
        <taxon>Ostreida</taxon>
        <taxon>Ostreoidea</taxon>
        <taxon>Ostreidae</taxon>
        <taxon>Magallana</taxon>
    </lineage>
</organism>
<evidence type="ECO:0000256" key="4">
    <source>
        <dbReference type="ARBA" id="ARBA00022679"/>
    </source>
</evidence>
<dbReference type="Gene3D" id="3.30.200.20">
    <property type="entry name" value="Phosphorylase Kinase, domain 1"/>
    <property type="match status" value="1"/>
</dbReference>
<dbReference type="AlphaFoldDB" id="A0A8W8J6Q2"/>
<comment type="catalytic activity">
    <reaction evidence="8">
        <text>L-threonyl-[protein] + ATP = O-phospho-L-threonyl-[protein] + ADP + H(+)</text>
        <dbReference type="Rhea" id="RHEA:46608"/>
        <dbReference type="Rhea" id="RHEA-COMP:11060"/>
        <dbReference type="Rhea" id="RHEA-COMP:11605"/>
        <dbReference type="ChEBI" id="CHEBI:15378"/>
        <dbReference type="ChEBI" id="CHEBI:30013"/>
        <dbReference type="ChEBI" id="CHEBI:30616"/>
        <dbReference type="ChEBI" id="CHEBI:61977"/>
        <dbReference type="ChEBI" id="CHEBI:456216"/>
        <dbReference type="EC" id="2.7.11.1"/>
    </reaction>
</comment>
<dbReference type="NCBIfam" id="TIGR02464">
    <property type="entry name" value="ribofla_fusion"/>
    <property type="match status" value="1"/>
</dbReference>
<dbReference type="Proteomes" id="UP000005408">
    <property type="component" value="Unassembled WGS sequence"/>
</dbReference>
<dbReference type="InterPro" id="IPR001245">
    <property type="entry name" value="Ser-Thr/Tyr_kinase_cat_dom"/>
</dbReference>
<evidence type="ECO:0000256" key="6">
    <source>
        <dbReference type="ARBA" id="ARBA00022777"/>
    </source>
</evidence>
<dbReference type="Pfam" id="PF08719">
    <property type="entry name" value="NADAR"/>
    <property type="match status" value="1"/>
</dbReference>
<dbReference type="SUPFAM" id="SSF56112">
    <property type="entry name" value="Protein kinase-like (PK-like)"/>
    <property type="match status" value="1"/>
</dbReference>
<dbReference type="InterPro" id="IPR037238">
    <property type="entry name" value="YbiA-like_sf"/>
</dbReference>
<dbReference type="PRINTS" id="PR00109">
    <property type="entry name" value="TYRKINASE"/>
</dbReference>
<dbReference type="Pfam" id="PF00069">
    <property type="entry name" value="Pkinase"/>
    <property type="match status" value="1"/>
</dbReference>
<evidence type="ECO:0000256" key="7">
    <source>
        <dbReference type="ARBA" id="ARBA00022840"/>
    </source>
</evidence>
<dbReference type="Gene3D" id="1.10.510.10">
    <property type="entry name" value="Transferase(Phosphotransferase) domain 1"/>
    <property type="match status" value="1"/>
</dbReference>
<feature type="region of interest" description="Disordered" evidence="11">
    <location>
        <begin position="355"/>
        <end position="376"/>
    </location>
</feature>
<evidence type="ECO:0000256" key="5">
    <source>
        <dbReference type="ARBA" id="ARBA00022741"/>
    </source>
</evidence>
<dbReference type="PROSITE" id="PS50011">
    <property type="entry name" value="PROTEIN_KINASE_DOM"/>
    <property type="match status" value="1"/>
</dbReference>
<comment type="catalytic activity">
    <reaction evidence="9">
        <text>L-seryl-[protein] + ATP = O-phospho-L-seryl-[protein] + ADP + H(+)</text>
        <dbReference type="Rhea" id="RHEA:17989"/>
        <dbReference type="Rhea" id="RHEA-COMP:9863"/>
        <dbReference type="Rhea" id="RHEA-COMP:11604"/>
        <dbReference type="ChEBI" id="CHEBI:15378"/>
        <dbReference type="ChEBI" id="CHEBI:29999"/>
        <dbReference type="ChEBI" id="CHEBI:30616"/>
        <dbReference type="ChEBI" id="CHEBI:83421"/>
        <dbReference type="ChEBI" id="CHEBI:456216"/>
        <dbReference type="EC" id="2.7.11.1"/>
    </reaction>
</comment>
<evidence type="ECO:0000256" key="9">
    <source>
        <dbReference type="ARBA" id="ARBA00048679"/>
    </source>
</evidence>
<dbReference type="InterPro" id="IPR000719">
    <property type="entry name" value="Prot_kinase_dom"/>
</dbReference>
<name>A0A8W8J6Q2_MAGGI</name>
<protein>
    <recommendedName>
        <fullName evidence="2">non-specific serine/threonine protein kinase</fullName>
        <ecNumber evidence="2">2.7.11.1</ecNumber>
    </recommendedName>
</protein>
<evidence type="ECO:0000256" key="2">
    <source>
        <dbReference type="ARBA" id="ARBA00012513"/>
    </source>
</evidence>
<dbReference type="GO" id="GO:0004674">
    <property type="term" value="F:protein serine/threonine kinase activity"/>
    <property type="evidence" value="ECO:0007669"/>
    <property type="project" value="UniProtKB-KW"/>
</dbReference>
<dbReference type="SUPFAM" id="SSF143990">
    <property type="entry name" value="YbiA-like"/>
    <property type="match status" value="1"/>
</dbReference>
<dbReference type="PANTHER" id="PTHR44899">
    <property type="entry name" value="CAMK FAMILY PROTEIN KINASE"/>
    <property type="match status" value="1"/>
</dbReference>
<feature type="compositionally biased region" description="Polar residues" evidence="11">
    <location>
        <begin position="355"/>
        <end position="367"/>
    </location>
</feature>
<feature type="binding site" evidence="10">
    <location>
        <position position="38"/>
    </location>
    <ligand>
        <name>ATP</name>
        <dbReference type="ChEBI" id="CHEBI:30616"/>
    </ligand>
</feature>
<dbReference type="CDD" id="cd15457">
    <property type="entry name" value="NADAR"/>
    <property type="match status" value="1"/>
</dbReference>
<evidence type="ECO:0000256" key="10">
    <source>
        <dbReference type="PROSITE-ProRule" id="PRU10141"/>
    </source>
</evidence>
<evidence type="ECO:0000313" key="13">
    <source>
        <dbReference type="EnsemblMetazoa" id="G1729.1:cds"/>
    </source>
</evidence>
<dbReference type="Gene3D" id="1.10.357.40">
    <property type="entry name" value="YbiA-like"/>
    <property type="match status" value="1"/>
</dbReference>
<dbReference type="EC" id="2.7.11.1" evidence="2"/>
<dbReference type="InterPro" id="IPR051131">
    <property type="entry name" value="NEK_Ser/Thr_kinase_NIMA"/>
</dbReference>